<protein>
    <recommendedName>
        <fullName evidence="3">TonB-dependent receptor plug domain-containing protein</fullName>
    </recommendedName>
</protein>
<dbReference type="STRING" id="1411621.AUC43_07035"/>
<evidence type="ECO:0000313" key="2">
    <source>
        <dbReference type="Proteomes" id="UP000059542"/>
    </source>
</evidence>
<dbReference type="OrthoDB" id="7432683at2"/>
<gene>
    <name evidence="1" type="ORF">AUC43_07035</name>
</gene>
<organism evidence="1 2">
    <name type="scientific">Hymenobacter sedentarius</name>
    <dbReference type="NCBI Taxonomy" id="1411621"/>
    <lineage>
        <taxon>Bacteria</taxon>
        <taxon>Pseudomonadati</taxon>
        <taxon>Bacteroidota</taxon>
        <taxon>Cytophagia</taxon>
        <taxon>Cytophagales</taxon>
        <taxon>Hymenobacteraceae</taxon>
        <taxon>Hymenobacter</taxon>
    </lineage>
</organism>
<name>A0A0U3JWD5_9BACT</name>
<evidence type="ECO:0000313" key="1">
    <source>
        <dbReference type="EMBL" id="ALW84863.1"/>
    </source>
</evidence>
<evidence type="ECO:0008006" key="3">
    <source>
        <dbReference type="Google" id="ProtNLM"/>
    </source>
</evidence>
<dbReference type="EMBL" id="CP013909">
    <property type="protein sequence ID" value="ALW84863.1"/>
    <property type="molecule type" value="Genomic_DNA"/>
</dbReference>
<dbReference type="AlphaFoldDB" id="A0A0U3JWD5"/>
<accession>A0A0U3JWD5</accession>
<dbReference type="Gene3D" id="2.60.40.1120">
    <property type="entry name" value="Carboxypeptidase-like, regulatory domain"/>
    <property type="match status" value="1"/>
</dbReference>
<dbReference type="SUPFAM" id="SSF49464">
    <property type="entry name" value="Carboxypeptidase regulatory domain-like"/>
    <property type="match status" value="1"/>
</dbReference>
<reference evidence="1 2" key="1">
    <citation type="submission" date="2015-12" db="EMBL/GenBank/DDBJ databases">
        <authorList>
            <person name="Shamseldin A."/>
            <person name="Moawad H."/>
            <person name="Abd El-Rahim W.M."/>
            <person name="Sadowsky M.J."/>
        </authorList>
    </citation>
    <scope>NUCLEOTIDE SEQUENCE [LARGE SCALE GENOMIC DNA]</scope>
    <source>
        <strain evidence="1 2">DG5B</strain>
    </source>
</reference>
<dbReference type="KEGG" id="hyg:AUC43_07035"/>
<dbReference type="Pfam" id="PF13715">
    <property type="entry name" value="CarbopepD_reg_2"/>
    <property type="match status" value="1"/>
</dbReference>
<dbReference type="InterPro" id="IPR008969">
    <property type="entry name" value="CarboxyPept-like_regulatory"/>
</dbReference>
<proteinExistence type="predicted"/>
<sequence>MKPSLVLTIPQPCHESWAGMTPTASGRHCAACQQTVVDFTLQSDAEILAFFARAAGARTCGRFAAGQLERPLQRAAPVAPTRWRAWLAAAVALWSLREVAPTVAQAQAPAEWRARYGGGPVPATTSAPQTAAHAGAKAATPLVLRGIVTDSASKQGLPGVTVLLKGTTIGTSTNYDGTFELVVPAEMAAQASLPIAVSSIGYGTQFHAVASAAAASPLAFQLQADRREFVGGIVMGAMVMPRVLPPAPWHPRRLYNWGKYWVTRPFRSL</sequence>
<dbReference type="Proteomes" id="UP000059542">
    <property type="component" value="Chromosome"/>
</dbReference>
<dbReference type="RefSeq" id="WP_068191383.1">
    <property type="nucleotide sequence ID" value="NZ_CP013909.1"/>
</dbReference>
<keyword evidence="2" id="KW-1185">Reference proteome</keyword>